<dbReference type="AlphaFoldDB" id="A0AAD8GZG4"/>
<feature type="region of interest" description="Disordered" evidence="1">
    <location>
        <begin position="104"/>
        <end position="138"/>
    </location>
</feature>
<keyword evidence="3" id="KW-1185">Reference proteome</keyword>
<sequence length="153" mass="16935">MGNMASCFGIISMNTSIKTAKLIDFHGNSRHVNIPISVAELMLEHPGYFISPAEDLRRTLRFPPMKADEELVPGKLYMLVPTARLHSKASVSEIAVLDSACRNRRRSKRPSAKVLPTVVAEEEGEGEDSSGGLNDCQLKNKWRPSLLPIYEGK</sequence>
<evidence type="ECO:0000256" key="1">
    <source>
        <dbReference type="SAM" id="MobiDB-lite"/>
    </source>
</evidence>
<evidence type="ECO:0000313" key="3">
    <source>
        <dbReference type="Proteomes" id="UP001237642"/>
    </source>
</evidence>
<evidence type="ECO:0000313" key="2">
    <source>
        <dbReference type="EMBL" id="KAK1356877.1"/>
    </source>
</evidence>
<dbReference type="EMBL" id="JAUIZM010000011">
    <property type="protein sequence ID" value="KAK1356877.1"/>
    <property type="molecule type" value="Genomic_DNA"/>
</dbReference>
<accession>A0AAD8GZG4</accession>
<dbReference type="Pfam" id="PF14009">
    <property type="entry name" value="PADRE"/>
    <property type="match status" value="1"/>
</dbReference>
<reference evidence="2" key="1">
    <citation type="submission" date="2023-02" db="EMBL/GenBank/DDBJ databases">
        <title>Genome of toxic invasive species Heracleum sosnowskyi carries increased number of genes despite the absence of recent whole-genome duplications.</title>
        <authorList>
            <person name="Schelkunov M."/>
            <person name="Shtratnikova V."/>
            <person name="Makarenko M."/>
            <person name="Klepikova A."/>
            <person name="Omelchenko D."/>
            <person name="Novikova G."/>
            <person name="Obukhova E."/>
            <person name="Bogdanov V."/>
            <person name="Penin A."/>
            <person name="Logacheva M."/>
        </authorList>
    </citation>
    <scope>NUCLEOTIDE SEQUENCE</scope>
    <source>
        <strain evidence="2">Hsosn_3</strain>
        <tissue evidence="2">Leaf</tissue>
    </source>
</reference>
<name>A0AAD8GZG4_9APIA</name>
<dbReference type="Proteomes" id="UP001237642">
    <property type="component" value="Unassembled WGS sequence"/>
</dbReference>
<comment type="caution">
    <text evidence="2">The sequence shown here is derived from an EMBL/GenBank/DDBJ whole genome shotgun (WGS) entry which is preliminary data.</text>
</comment>
<reference evidence="2" key="2">
    <citation type="submission" date="2023-05" db="EMBL/GenBank/DDBJ databases">
        <authorList>
            <person name="Schelkunov M.I."/>
        </authorList>
    </citation>
    <scope>NUCLEOTIDE SEQUENCE</scope>
    <source>
        <strain evidence="2">Hsosn_3</strain>
        <tissue evidence="2">Leaf</tissue>
    </source>
</reference>
<organism evidence="2 3">
    <name type="scientific">Heracleum sosnowskyi</name>
    <dbReference type="NCBI Taxonomy" id="360622"/>
    <lineage>
        <taxon>Eukaryota</taxon>
        <taxon>Viridiplantae</taxon>
        <taxon>Streptophyta</taxon>
        <taxon>Embryophyta</taxon>
        <taxon>Tracheophyta</taxon>
        <taxon>Spermatophyta</taxon>
        <taxon>Magnoliopsida</taxon>
        <taxon>eudicotyledons</taxon>
        <taxon>Gunneridae</taxon>
        <taxon>Pentapetalae</taxon>
        <taxon>asterids</taxon>
        <taxon>campanulids</taxon>
        <taxon>Apiales</taxon>
        <taxon>Apiaceae</taxon>
        <taxon>Apioideae</taxon>
        <taxon>apioid superclade</taxon>
        <taxon>Tordylieae</taxon>
        <taxon>Tordyliinae</taxon>
        <taxon>Heracleum</taxon>
    </lineage>
</organism>
<protein>
    <submittedName>
        <fullName evidence="2">Uncharacterized protein</fullName>
    </submittedName>
</protein>
<dbReference type="InterPro" id="IPR025322">
    <property type="entry name" value="PADRE_dom"/>
</dbReference>
<proteinExistence type="predicted"/>
<dbReference type="PANTHER" id="PTHR33052">
    <property type="entry name" value="DUF4228 DOMAIN PROTEIN-RELATED"/>
    <property type="match status" value="1"/>
</dbReference>
<gene>
    <name evidence="2" type="ORF">POM88_050133</name>
</gene>